<keyword evidence="2" id="KW-0808">Transferase</keyword>
<dbReference type="RefSeq" id="WP_077027020.1">
    <property type="nucleotide sequence ID" value="NZ_CP017641.1"/>
</dbReference>
<dbReference type="STRING" id="1891926.Fuma_05585"/>
<keyword evidence="3" id="KW-1185">Reference proteome</keyword>
<dbReference type="Pfam" id="PF13579">
    <property type="entry name" value="Glyco_trans_4_4"/>
    <property type="match status" value="1"/>
</dbReference>
<dbReference type="Pfam" id="PF13692">
    <property type="entry name" value="Glyco_trans_1_4"/>
    <property type="match status" value="1"/>
</dbReference>
<dbReference type="EMBL" id="CP017641">
    <property type="protein sequence ID" value="APZ95922.1"/>
    <property type="molecule type" value="Genomic_DNA"/>
</dbReference>
<dbReference type="KEGG" id="fmr:Fuma_05585"/>
<evidence type="ECO:0000313" key="3">
    <source>
        <dbReference type="Proteomes" id="UP000187735"/>
    </source>
</evidence>
<gene>
    <name evidence="2" type="primary">kanE_4</name>
    <name evidence="2" type="ORF">Fuma_05585</name>
</gene>
<reference evidence="2 3" key="1">
    <citation type="journal article" date="2016" name="Front. Microbiol.">
        <title>Fuerstia marisgermanicae gen. nov., sp. nov., an Unusual Member of the Phylum Planctomycetes from the German Wadden Sea.</title>
        <authorList>
            <person name="Kohn T."/>
            <person name="Heuer A."/>
            <person name="Jogler M."/>
            <person name="Vollmers J."/>
            <person name="Boedeker C."/>
            <person name="Bunk B."/>
            <person name="Rast P."/>
            <person name="Borchert D."/>
            <person name="Glockner I."/>
            <person name="Freese H.M."/>
            <person name="Klenk H.P."/>
            <person name="Overmann J."/>
            <person name="Kaster A.K."/>
            <person name="Rohde M."/>
            <person name="Wiegand S."/>
            <person name="Jogler C."/>
        </authorList>
    </citation>
    <scope>NUCLEOTIDE SEQUENCE [LARGE SCALE GENOMIC DNA]</scope>
    <source>
        <strain evidence="2 3">NH11</strain>
    </source>
</reference>
<dbReference type="CDD" id="cd03801">
    <property type="entry name" value="GT4_PimA-like"/>
    <property type="match status" value="1"/>
</dbReference>
<dbReference type="SUPFAM" id="SSF53756">
    <property type="entry name" value="UDP-Glycosyltransferase/glycogen phosphorylase"/>
    <property type="match status" value="1"/>
</dbReference>
<protein>
    <submittedName>
        <fullName evidence="2">Glycosyltransferase KanE</fullName>
        <ecNumber evidence="2">2.4.1.-</ecNumber>
    </submittedName>
</protein>
<dbReference type="InterPro" id="IPR028098">
    <property type="entry name" value="Glyco_trans_4-like_N"/>
</dbReference>
<keyword evidence="2" id="KW-0328">Glycosyltransferase</keyword>
<sequence length="377" mass="41343">MTEPAGDKRSLIFVHGSLGMGGAEVLRLSILEELLKDESLSIRVCVLRKRGVLADQVEAMGIPLDVLGNRGGLLDFAGVRKLATYFRQHRPTIVQSSQFLTNLHTNLAARLAKVPVVVIEEHGVYTWKKWYHRLIDRRINSRANAVVACSHCVAESAARHLNIPAENVTVIHNCVGRSHFQKGQGTREAFRQSMQTSNTALVATCVGTLRWEKGHRFLLEAWGQLIAAQSIPQDSELWIVGSGPLENELRGLSSELPGVRFLGSRSDTAEILRASDLFVLPSVNEGFGIAIVEAMSAKLAVISTNSGGIPEVIESGRTGILVEPENSRQLADSIATLCQNPSQRKQLAAAAQLDAQSRFTPARYVKQLQNLYKSLQR</sequence>
<dbReference type="PANTHER" id="PTHR12526">
    <property type="entry name" value="GLYCOSYLTRANSFERASE"/>
    <property type="match status" value="1"/>
</dbReference>
<dbReference type="PANTHER" id="PTHR12526:SF630">
    <property type="entry name" value="GLYCOSYLTRANSFERASE"/>
    <property type="match status" value="1"/>
</dbReference>
<organism evidence="2 3">
    <name type="scientific">Fuerstiella marisgermanici</name>
    <dbReference type="NCBI Taxonomy" id="1891926"/>
    <lineage>
        <taxon>Bacteria</taxon>
        <taxon>Pseudomonadati</taxon>
        <taxon>Planctomycetota</taxon>
        <taxon>Planctomycetia</taxon>
        <taxon>Planctomycetales</taxon>
        <taxon>Planctomycetaceae</taxon>
        <taxon>Fuerstiella</taxon>
    </lineage>
</organism>
<dbReference type="Gene3D" id="3.40.50.2000">
    <property type="entry name" value="Glycogen Phosphorylase B"/>
    <property type="match status" value="2"/>
</dbReference>
<name>A0A1P8WPD4_9PLAN</name>
<dbReference type="AlphaFoldDB" id="A0A1P8WPD4"/>
<evidence type="ECO:0000259" key="1">
    <source>
        <dbReference type="Pfam" id="PF13579"/>
    </source>
</evidence>
<evidence type="ECO:0000313" key="2">
    <source>
        <dbReference type="EMBL" id="APZ95922.1"/>
    </source>
</evidence>
<dbReference type="Proteomes" id="UP000187735">
    <property type="component" value="Chromosome"/>
</dbReference>
<dbReference type="GO" id="GO:0016757">
    <property type="term" value="F:glycosyltransferase activity"/>
    <property type="evidence" value="ECO:0007669"/>
    <property type="project" value="UniProtKB-KW"/>
</dbReference>
<proteinExistence type="predicted"/>
<accession>A0A1P8WPD4</accession>
<dbReference type="EC" id="2.4.1.-" evidence="2"/>
<dbReference type="OrthoDB" id="232381at2"/>
<feature type="domain" description="Glycosyltransferase subfamily 4-like N-terminal" evidence="1">
    <location>
        <begin position="40"/>
        <end position="173"/>
    </location>
</feature>